<dbReference type="CDD" id="cd00413">
    <property type="entry name" value="Glyco_hydrolase_16"/>
    <property type="match status" value="1"/>
</dbReference>
<comment type="caution">
    <text evidence="1">The sequence shown here is derived from an EMBL/GenBank/DDBJ whole genome shotgun (WGS) entry which is preliminary data.</text>
</comment>
<organism evidence="1 2">
    <name type="scientific">Demequina sediminis</name>
    <dbReference type="NCBI Taxonomy" id="1930058"/>
    <lineage>
        <taxon>Bacteria</taxon>
        <taxon>Bacillati</taxon>
        <taxon>Actinomycetota</taxon>
        <taxon>Actinomycetes</taxon>
        <taxon>Micrococcales</taxon>
        <taxon>Demequinaceae</taxon>
        <taxon>Demequina</taxon>
    </lineage>
</organism>
<protein>
    <recommendedName>
        <fullName evidence="3">GH16 domain-containing protein</fullName>
    </recommendedName>
</protein>
<evidence type="ECO:0008006" key="3">
    <source>
        <dbReference type="Google" id="ProtNLM"/>
    </source>
</evidence>
<dbReference type="InterPro" id="IPR013320">
    <property type="entry name" value="ConA-like_dom_sf"/>
</dbReference>
<gene>
    <name evidence="1" type="ORF">Lsed01_02206</name>
</gene>
<evidence type="ECO:0000313" key="1">
    <source>
        <dbReference type="EMBL" id="GAA5519751.1"/>
    </source>
</evidence>
<proteinExistence type="predicted"/>
<dbReference type="SUPFAM" id="SSF49899">
    <property type="entry name" value="Concanavalin A-like lectins/glucanases"/>
    <property type="match status" value="1"/>
</dbReference>
<keyword evidence="2" id="KW-1185">Reference proteome</keyword>
<dbReference type="Proteomes" id="UP001426770">
    <property type="component" value="Unassembled WGS sequence"/>
</dbReference>
<accession>A0ABP9WM14</accession>
<dbReference type="EMBL" id="BAABRR010000013">
    <property type="protein sequence ID" value="GAA5519751.1"/>
    <property type="molecule type" value="Genomic_DNA"/>
</dbReference>
<name>A0ABP9WM14_9MICO</name>
<dbReference type="RefSeq" id="WP_286215453.1">
    <property type="nucleotide sequence ID" value="NZ_AP027736.1"/>
</dbReference>
<sequence>MTWDIVDRFDRPDLDPDLWIPHYLPHWTTPDRSEARYRLTDEGLELRIERDQPAWRPADGPFRVSHVQTGHRDGQHRVGSHLTVVSPRPPRTLWAPREGALEVVASASADPACMLGIWLLGDESAGPRDSGEICVAELFGSAVGAPLSTVRTGIKAHHDPRLASDVRDVELAIDARAPHVYGARWGAHGCEVSVDGTVIFATDQVLDYPLQLMLDLWEFPEQGAGREAESYPKTAVAHEVRLRMYR</sequence>
<reference evidence="1 2" key="1">
    <citation type="submission" date="2024-02" db="EMBL/GenBank/DDBJ databases">
        <title>Lysinimicrobium sediminis NBRC 112286.</title>
        <authorList>
            <person name="Ichikawa N."/>
            <person name="Katano-Makiyama Y."/>
            <person name="Hidaka K."/>
        </authorList>
    </citation>
    <scope>NUCLEOTIDE SEQUENCE [LARGE SCALE GENOMIC DNA]</scope>
    <source>
        <strain evidence="1 2">NBRC 112286</strain>
    </source>
</reference>
<dbReference type="Gene3D" id="2.60.120.200">
    <property type="match status" value="1"/>
</dbReference>
<evidence type="ECO:0000313" key="2">
    <source>
        <dbReference type="Proteomes" id="UP001426770"/>
    </source>
</evidence>